<evidence type="ECO:0000313" key="2">
    <source>
        <dbReference type="Proteomes" id="UP001207468"/>
    </source>
</evidence>
<name>A0ACC0TWR0_9AGAM</name>
<keyword evidence="2" id="KW-1185">Reference proteome</keyword>
<sequence>MSKNTTDGAVMVENRESYFANVAIANQRSPRKPNSASLPPLHGNPNQPPPSPCPSPEQGPSKKRDRLQYDGLVKGFTTITVAGAFIATIQAQIMGNITGQEETAADRAISILYIGGLLLDIMAACLAFLTARWLERLRESEKNLLEKVFSGRPGNLDDDDETLTFPPNSRSWSDTILYTWLGGSLFSPMLLLFSGFTFMVAGIYTSVWAHHSTVVAILITLVGAATLPFVVGDFFIGRKRRERRAQLIFRLSEMQGNW</sequence>
<accession>A0ACC0TWR0</accession>
<protein>
    <submittedName>
        <fullName evidence="1">Uncharacterized protein</fullName>
    </submittedName>
</protein>
<reference evidence="1" key="1">
    <citation type="submission" date="2021-03" db="EMBL/GenBank/DDBJ databases">
        <title>Evolutionary priming and transition to the ectomycorrhizal habit in an iconic lineage of mushroom-forming fungi: is preadaptation a requirement?</title>
        <authorList>
            <consortium name="DOE Joint Genome Institute"/>
            <person name="Looney B.P."/>
            <person name="Miyauchi S."/>
            <person name="Morin E."/>
            <person name="Drula E."/>
            <person name="Courty P.E."/>
            <person name="Chicoki N."/>
            <person name="Fauchery L."/>
            <person name="Kohler A."/>
            <person name="Kuo A."/>
            <person name="LaButti K."/>
            <person name="Pangilinan J."/>
            <person name="Lipzen A."/>
            <person name="Riley R."/>
            <person name="Andreopoulos W."/>
            <person name="He G."/>
            <person name="Johnson J."/>
            <person name="Barry K.W."/>
            <person name="Grigoriev I.V."/>
            <person name="Nagy L."/>
            <person name="Hibbett D."/>
            <person name="Henrissat B."/>
            <person name="Matheny P.B."/>
            <person name="Labbe J."/>
            <person name="Martin A.F."/>
        </authorList>
    </citation>
    <scope>NUCLEOTIDE SEQUENCE</scope>
    <source>
        <strain evidence="1">BPL698</strain>
    </source>
</reference>
<gene>
    <name evidence="1" type="ORF">F5148DRAFT_1237618</name>
</gene>
<evidence type="ECO:0000313" key="1">
    <source>
        <dbReference type="EMBL" id="KAI9452028.1"/>
    </source>
</evidence>
<comment type="caution">
    <text evidence="1">The sequence shown here is derived from an EMBL/GenBank/DDBJ whole genome shotgun (WGS) entry which is preliminary data.</text>
</comment>
<organism evidence="1 2">
    <name type="scientific">Russula earlei</name>
    <dbReference type="NCBI Taxonomy" id="71964"/>
    <lineage>
        <taxon>Eukaryota</taxon>
        <taxon>Fungi</taxon>
        <taxon>Dikarya</taxon>
        <taxon>Basidiomycota</taxon>
        <taxon>Agaricomycotina</taxon>
        <taxon>Agaricomycetes</taxon>
        <taxon>Russulales</taxon>
        <taxon>Russulaceae</taxon>
        <taxon>Russula</taxon>
    </lineage>
</organism>
<dbReference type="EMBL" id="JAGFNK010000351">
    <property type="protein sequence ID" value="KAI9452028.1"/>
    <property type="molecule type" value="Genomic_DNA"/>
</dbReference>
<dbReference type="Proteomes" id="UP001207468">
    <property type="component" value="Unassembled WGS sequence"/>
</dbReference>
<proteinExistence type="predicted"/>